<keyword evidence="4" id="KW-0670">Pyruvate</keyword>
<dbReference type="Proteomes" id="UP000002361">
    <property type="component" value="Chromosome"/>
</dbReference>
<name>D5ANK3_RHOCB</name>
<dbReference type="GO" id="GO:0046487">
    <property type="term" value="P:glyoxylate metabolic process"/>
    <property type="evidence" value="ECO:0007669"/>
    <property type="project" value="TreeGrafter"/>
</dbReference>
<reference key="1">
    <citation type="submission" date="2008-12" db="EMBL/GenBank/DDBJ databases">
        <title>Complete genome sequence of Rhodobacter capsulatus SB1003.</title>
        <authorList>
            <person name="Strnad H."/>
            <person name="Lapidus A."/>
            <person name="Vlcek C."/>
            <person name="Ulbrich P."/>
            <person name="Paces J."/>
            <person name="Maltsev N."/>
            <person name="Kumar V."/>
            <person name="Kogan Y."/>
            <person name="Milgram A."/>
            <person name="Rebrekov D."/>
            <person name="Mazur M."/>
            <person name="Cox R."/>
            <person name="Kyrpides N."/>
            <person name="Kolar M."/>
            <person name="Sachova J."/>
            <person name="Ridl J."/>
            <person name="Ivanova N."/>
            <person name="Kapatral V."/>
            <person name="Los T."/>
            <person name="Lykidis A."/>
            <person name="Mikhailova N."/>
            <person name="Reznik G."/>
            <person name="Vasieva O."/>
            <person name="Fonstein M."/>
            <person name="Paces V."/>
            <person name="Haselkorn R."/>
        </authorList>
    </citation>
    <scope>NUCLEOTIDE SEQUENCE</scope>
    <source>
        <strain>SB1003</strain>
    </source>
</reference>
<keyword evidence="1 2" id="KW-0413">Isomerase</keyword>
<evidence type="ECO:0000256" key="2">
    <source>
        <dbReference type="PIRNR" id="PIRNR006241"/>
    </source>
</evidence>
<evidence type="ECO:0000313" key="5">
    <source>
        <dbReference type="Proteomes" id="UP000002361"/>
    </source>
</evidence>
<accession>D5ANK3</accession>
<dbReference type="PANTHER" id="PTHR43489">
    <property type="entry name" value="ISOMERASE"/>
    <property type="match status" value="1"/>
</dbReference>
<dbReference type="PIRSF" id="PIRSF006241">
    <property type="entry name" value="HyI"/>
    <property type="match status" value="1"/>
</dbReference>
<dbReference type="Gene3D" id="3.20.20.150">
    <property type="entry name" value="Divalent-metal-dependent TIM barrel enzymes"/>
    <property type="match status" value="1"/>
</dbReference>
<comment type="similarity">
    <text evidence="2">Belongs to the hyi family.</text>
</comment>
<dbReference type="InterPro" id="IPR036237">
    <property type="entry name" value="Xyl_isomerase-like_sf"/>
</dbReference>
<evidence type="ECO:0000259" key="3">
    <source>
        <dbReference type="Pfam" id="PF01261"/>
    </source>
</evidence>
<dbReference type="eggNOG" id="COG3622">
    <property type="taxonomic scope" value="Bacteria"/>
</dbReference>
<dbReference type="STRING" id="272942.RCAP_rcc00592"/>
<dbReference type="SUPFAM" id="SSF51658">
    <property type="entry name" value="Xylose isomerase-like"/>
    <property type="match status" value="1"/>
</dbReference>
<dbReference type="InterPro" id="IPR013022">
    <property type="entry name" value="Xyl_isomerase-like_TIM-brl"/>
</dbReference>
<dbReference type="GO" id="GO:0008903">
    <property type="term" value="F:hydroxypyruvate isomerase activity"/>
    <property type="evidence" value="ECO:0007669"/>
    <property type="project" value="UniProtKB-EC"/>
</dbReference>
<dbReference type="OrthoDB" id="9786584at2"/>
<organism evidence="4 5">
    <name type="scientific">Rhodobacter capsulatus (strain ATCC BAA-309 / NBRC 16581 / SB1003)</name>
    <dbReference type="NCBI Taxonomy" id="272942"/>
    <lineage>
        <taxon>Bacteria</taxon>
        <taxon>Pseudomonadati</taxon>
        <taxon>Pseudomonadota</taxon>
        <taxon>Alphaproteobacteria</taxon>
        <taxon>Rhodobacterales</taxon>
        <taxon>Rhodobacter group</taxon>
        <taxon>Rhodobacter</taxon>
    </lineage>
</organism>
<keyword evidence="5" id="KW-1185">Reference proteome</keyword>
<dbReference type="Pfam" id="PF01261">
    <property type="entry name" value="AP_endonuc_2"/>
    <property type="match status" value="1"/>
</dbReference>
<sequence>MIKLAADLTVLFQELPFAARFSAAQAAGFAGVSLASPYDGPVQDLRDRLVLSGLMFAAMQAPPPNYTGAPPGFAATPGGEERFQRDFKRMLRYAEVLKPGAIEILTGPEGDTGTLLRNLRWAVAEAPRRVFTLAPRPGGSFLQSYDQLAELLAEVDADNLGLCLDTATAVALGDAPAAVAERFGADLRHVALASAPDRAEPGLDGVDVAGFLNQLAAAGYKGWISADYTPKLTTAAGLGWMPPAPVAAPKKRKKPGG</sequence>
<evidence type="ECO:0000256" key="1">
    <source>
        <dbReference type="ARBA" id="ARBA00023235"/>
    </source>
</evidence>
<evidence type="ECO:0000313" key="4">
    <source>
        <dbReference type="EMBL" id="ADE84357.1"/>
    </source>
</evidence>
<proteinExistence type="inferred from homology"/>
<protein>
    <submittedName>
        <fullName evidence="4">Hydroxypyruvate isomerase</fullName>
        <ecNumber evidence="4">5.3.1.22</ecNumber>
    </submittedName>
</protein>
<dbReference type="InterPro" id="IPR050417">
    <property type="entry name" value="Sugar_Epim/Isomerase"/>
</dbReference>
<dbReference type="KEGG" id="rcp:RCAP_rcc00592"/>
<dbReference type="GeneID" id="31489542"/>
<dbReference type="RefSeq" id="WP_013066336.1">
    <property type="nucleotide sequence ID" value="NC_014034.1"/>
</dbReference>
<gene>
    <name evidence="4" type="primary">hyi</name>
    <name evidence="4" type="ordered locus">RCAP_rcc00592</name>
</gene>
<dbReference type="PANTHER" id="PTHR43489:SF6">
    <property type="entry name" value="HYDROXYPYRUVATE ISOMERASE-RELATED"/>
    <property type="match status" value="1"/>
</dbReference>
<dbReference type="HOGENOM" id="CLU_050006_1_1_5"/>
<dbReference type="AlphaFoldDB" id="D5ANK3"/>
<dbReference type="InterPro" id="IPR026040">
    <property type="entry name" value="HyI-like"/>
</dbReference>
<reference evidence="4 5" key="2">
    <citation type="journal article" date="2010" name="J. Bacteriol.">
        <title>Complete genome sequence of the photosynthetic purple nonsulfur bacterium Rhodobacter capsulatus SB 1003.</title>
        <authorList>
            <person name="Strnad H."/>
            <person name="Lapidus A."/>
            <person name="Paces J."/>
            <person name="Ulbrich P."/>
            <person name="Vlcek C."/>
            <person name="Paces V."/>
            <person name="Haselkorn R."/>
        </authorList>
    </citation>
    <scope>NUCLEOTIDE SEQUENCE [LARGE SCALE GENOMIC DNA]</scope>
    <source>
        <strain evidence="5">ATCC BAA-309 / NBRC 16581 / SB1003</strain>
    </source>
</reference>
<dbReference type="EMBL" id="CP001312">
    <property type="protein sequence ID" value="ADE84357.1"/>
    <property type="molecule type" value="Genomic_DNA"/>
</dbReference>
<feature type="domain" description="Xylose isomerase-like TIM barrel" evidence="3">
    <location>
        <begin position="21"/>
        <end position="241"/>
    </location>
</feature>
<dbReference type="EC" id="5.3.1.22" evidence="4"/>